<gene>
    <name evidence="1" type="ORF">QFC24_005450</name>
</gene>
<accession>A0ACC2X9J5</accession>
<comment type="caution">
    <text evidence="1">The sequence shown here is derived from an EMBL/GenBank/DDBJ whole genome shotgun (WGS) entry which is preliminary data.</text>
</comment>
<protein>
    <submittedName>
        <fullName evidence="1">Uncharacterized protein</fullName>
    </submittedName>
</protein>
<reference evidence="1" key="1">
    <citation type="submission" date="2023-04" db="EMBL/GenBank/DDBJ databases">
        <title>Draft Genome sequencing of Naganishia species isolated from polar environments using Oxford Nanopore Technology.</title>
        <authorList>
            <person name="Leo P."/>
            <person name="Venkateswaran K."/>
        </authorList>
    </citation>
    <scope>NUCLEOTIDE SEQUENCE</scope>
    <source>
        <strain evidence="1">DBVPG 5303</strain>
    </source>
</reference>
<evidence type="ECO:0000313" key="2">
    <source>
        <dbReference type="Proteomes" id="UP001234202"/>
    </source>
</evidence>
<organism evidence="1 2">
    <name type="scientific">Naganishia onofrii</name>
    <dbReference type="NCBI Taxonomy" id="1851511"/>
    <lineage>
        <taxon>Eukaryota</taxon>
        <taxon>Fungi</taxon>
        <taxon>Dikarya</taxon>
        <taxon>Basidiomycota</taxon>
        <taxon>Agaricomycotina</taxon>
        <taxon>Tremellomycetes</taxon>
        <taxon>Filobasidiales</taxon>
        <taxon>Filobasidiaceae</taxon>
        <taxon>Naganishia</taxon>
    </lineage>
</organism>
<proteinExistence type="predicted"/>
<evidence type="ECO:0000313" key="1">
    <source>
        <dbReference type="EMBL" id="KAJ9119967.1"/>
    </source>
</evidence>
<name>A0ACC2X9J5_9TREE</name>
<sequence length="572" mass="61281">MSGPPPPPPRHNSRISTTKSTTASSSTIAGADVGKKSWRDSLKDKGKIWGGKAYEKSWKLSDAVGVRVNEYAGKMGSERFYPTQNDFPEEMEKAARILRAFTVDGIPTTVQAPPESGTATPSTSAYKQPKGKQQKVLRKIPPQVIAEAKGLAIFTSMRSGIAPFGGAGGAGIVVAKLPDGSWSAPSSTSPNNLSTGFLLGVDIYDAVPFTLRYTSHCSTVVIRTQKALESFFTHKATLGTDFAVVAGPFGIGATAEAGLERAPVFSYIRSRGFYAGVSIMGQVFIEHHADSVSSLRCTERFEENAAMYHWPGIKGADILTGKVPVPREAATLMEALKDAETGKAQKMKGDGLDLVVPEGANEIVLEDGEVLKLPPTPTQVEDTYGDGDPEAEKVHYERHASELSEGLAKAHINENPSIHAYTAATPPPLPSRGRNIASTDNVNALGTTEHKDAGFGMDVPVASGETMDPAEAREWQQHLEQEERDRAAAAIAPLHASGMESRQSLDTTRPSVETTRPATSLSQHVREDIFHDAVVEHEQPELHPGMATTTTLPVAAASHTVELDEQEKSDLK</sequence>
<keyword evidence="2" id="KW-1185">Reference proteome</keyword>
<dbReference type="Proteomes" id="UP001234202">
    <property type="component" value="Unassembled WGS sequence"/>
</dbReference>
<dbReference type="EMBL" id="JASBWV010000022">
    <property type="protein sequence ID" value="KAJ9119967.1"/>
    <property type="molecule type" value="Genomic_DNA"/>
</dbReference>